<keyword evidence="1" id="KW-0472">Membrane</keyword>
<name>A0ABW1UMZ5_9LACO</name>
<dbReference type="EMBL" id="JBHSSM010000005">
    <property type="protein sequence ID" value="MFC6314185.1"/>
    <property type="molecule type" value="Genomic_DNA"/>
</dbReference>
<feature type="transmembrane region" description="Helical" evidence="1">
    <location>
        <begin position="200"/>
        <end position="226"/>
    </location>
</feature>
<keyword evidence="3" id="KW-1185">Reference proteome</keyword>
<comment type="caution">
    <text evidence="2">The sequence shown here is derived from an EMBL/GenBank/DDBJ whole genome shotgun (WGS) entry which is preliminary data.</text>
</comment>
<gene>
    <name evidence="2" type="ORF">ACFQHW_01190</name>
</gene>
<feature type="transmembrane region" description="Helical" evidence="1">
    <location>
        <begin position="149"/>
        <end position="173"/>
    </location>
</feature>
<dbReference type="PANTHER" id="PTHR40076:SF1">
    <property type="entry name" value="MEMBRANE PROTEIN"/>
    <property type="match status" value="1"/>
</dbReference>
<organism evidence="2 3">
    <name type="scientific">Lapidilactobacillus achengensis</name>
    <dbReference type="NCBI Taxonomy" id="2486000"/>
    <lineage>
        <taxon>Bacteria</taxon>
        <taxon>Bacillati</taxon>
        <taxon>Bacillota</taxon>
        <taxon>Bacilli</taxon>
        <taxon>Lactobacillales</taxon>
        <taxon>Lactobacillaceae</taxon>
        <taxon>Lapidilactobacillus</taxon>
    </lineage>
</organism>
<keyword evidence="1" id="KW-1133">Transmembrane helix</keyword>
<keyword evidence="1" id="KW-0812">Transmembrane</keyword>
<feature type="transmembrane region" description="Helical" evidence="1">
    <location>
        <begin position="21"/>
        <end position="41"/>
    </location>
</feature>
<evidence type="ECO:0000256" key="1">
    <source>
        <dbReference type="SAM" id="Phobius"/>
    </source>
</evidence>
<accession>A0ABW1UMZ5</accession>
<dbReference type="PANTHER" id="PTHR40076">
    <property type="entry name" value="MEMBRANE PROTEIN-RELATED"/>
    <property type="match status" value="1"/>
</dbReference>
<feature type="transmembrane region" description="Helical" evidence="1">
    <location>
        <begin position="84"/>
        <end position="105"/>
    </location>
</feature>
<dbReference type="RefSeq" id="WP_125596568.1">
    <property type="nucleotide sequence ID" value="NZ_JBHSSM010000005.1"/>
</dbReference>
<proteinExistence type="predicted"/>
<dbReference type="Pfam" id="PF06161">
    <property type="entry name" value="DUF975"/>
    <property type="match status" value="1"/>
</dbReference>
<sequence length="252" mass="28260">MATILTRAEIKQQAKARFRDNKGAVLALNSVAIILSIFNNWQISHASYQMIDAAPNHSGESTVMWKIVNSGVNLNPFGDINITFTYSGVISDLFIALLTAGITIASLRWLRQPKETPLTAPFKQQFLTFSSTFFIPFLVLYLLSNLATLIGTILLVVPGILLLFAFQPLYLLYSDIGADDGYFAFLKTCWTFMKGHKWDWFVFELSFLLWELGIALTLGLLAIYVVPYYNLATAGFYESIRLQNNELATSAN</sequence>
<dbReference type="InterPro" id="IPR010380">
    <property type="entry name" value="DUF975"/>
</dbReference>
<evidence type="ECO:0000313" key="2">
    <source>
        <dbReference type="EMBL" id="MFC6314185.1"/>
    </source>
</evidence>
<protein>
    <submittedName>
        <fullName evidence="2">DUF975 family protein</fullName>
    </submittedName>
</protein>
<dbReference type="Proteomes" id="UP001596310">
    <property type="component" value="Unassembled WGS sequence"/>
</dbReference>
<reference evidence="3" key="1">
    <citation type="journal article" date="2019" name="Int. J. Syst. Evol. Microbiol.">
        <title>The Global Catalogue of Microorganisms (GCM) 10K type strain sequencing project: providing services to taxonomists for standard genome sequencing and annotation.</title>
        <authorList>
            <consortium name="The Broad Institute Genomics Platform"/>
            <consortium name="The Broad Institute Genome Sequencing Center for Infectious Disease"/>
            <person name="Wu L."/>
            <person name="Ma J."/>
        </authorList>
    </citation>
    <scope>NUCLEOTIDE SEQUENCE [LARGE SCALE GENOMIC DNA]</scope>
    <source>
        <strain evidence="3">CCM 8897</strain>
    </source>
</reference>
<evidence type="ECO:0000313" key="3">
    <source>
        <dbReference type="Proteomes" id="UP001596310"/>
    </source>
</evidence>